<evidence type="ECO:0000256" key="2">
    <source>
        <dbReference type="ARBA" id="ARBA00011741"/>
    </source>
</evidence>
<keyword evidence="5" id="KW-1185">Reference proteome</keyword>
<protein>
    <submittedName>
        <fullName evidence="4">Pyrroloquinoline quinone biosynthesis peptide chaperone PqqD</fullName>
    </submittedName>
</protein>
<comment type="caution">
    <text evidence="4">The sequence shown here is derived from an EMBL/GenBank/DDBJ whole genome shotgun (WGS) entry which is preliminary data.</text>
</comment>
<evidence type="ECO:0000256" key="3">
    <source>
        <dbReference type="ARBA" id="ARBA00022905"/>
    </source>
</evidence>
<name>A0ABU8WK08_9BURK</name>
<dbReference type="Gene3D" id="1.10.10.1150">
    <property type="entry name" value="Coenzyme PQQ synthesis protein D (PqqD)"/>
    <property type="match status" value="1"/>
</dbReference>
<dbReference type="InterPro" id="IPR008792">
    <property type="entry name" value="PQQD"/>
</dbReference>
<evidence type="ECO:0000256" key="1">
    <source>
        <dbReference type="ARBA" id="ARBA00004886"/>
    </source>
</evidence>
<dbReference type="Proteomes" id="UP001385892">
    <property type="component" value="Unassembled WGS sequence"/>
</dbReference>
<dbReference type="EMBL" id="JBBKZT010000006">
    <property type="protein sequence ID" value="MEJ8847845.1"/>
    <property type="molecule type" value="Genomic_DNA"/>
</dbReference>
<reference evidence="4 5" key="1">
    <citation type="submission" date="2024-03" db="EMBL/GenBank/DDBJ databases">
        <title>Novel species of the genus Variovorax.</title>
        <authorList>
            <person name="Liu Q."/>
            <person name="Xin Y.-H."/>
        </authorList>
    </citation>
    <scope>NUCLEOTIDE SEQUENCE [LARGE SCALE GENOMIC DNA]</scope>
    <source>
        <strain evidence="4 5">KACC 18900</strain>
    </source>
</reference>
<evidence type="ECO:0000313" key="4">
    <source>
        <dbReference type="EMBL" id="MEJ8847845.1"/>
    </source>
</evidence>
<sequence length="89" mass="10085">MITPDARPRMSTRFHMQFEPAQDSWLLLFAEGIVQLNAPAAEILQRCDGRRTVDDIVAELEIVFAQAPLHDDVVVFLSQALQHGWLQQA</sequence>
<organism evidence="4 5">
    <name type="scientific">Variovorax rhizosphaerae</name>
    <dbReference type="NCBI Taxonomy" id="1836200"/>
    <lineage>
        <taxon>Bacteria</taxon>
        <taxon>Pseudomonadati</taxon>
        <taxon>Pseudomonadota</taxon>
        <taxon>Betaproteobacteria</taxon>
        <taxon>Burkholderiales</taxon>
        <taxon>Comamonadaceae</taxon>
        <taxon>Variovorax</taxon>
    </lineage>
</organism>
<gene>
    <name evidence="4" type="primary">pqqD</name>
    <name evidence="4" type="ORF">WKW82_14385</name>
</gene>
<accession>A0ABU8WK08</accession>
<comment type="pathway">
    <text evidence="1">Cofactor biosynthesis; pyrroloquinoline quinone biosynthesis.</text>
</comment>
<dbReference type="NCBIfam" id="TIGR03859">
    <property type="entry name" value="PQQ_PqqD"/>
    <property type="match status" value="1"/>
</dbReference>
<dbReference type="Pfam" id="PF05402">
    <property type="entry name" value="PqqD"/>
    <property type="match status" value="1"/>
</dbReference>
<dbReference type="InterPro" id="IPR022479">
    <property type="entry name" value="PqqD_bac"/>
</dbReference>
<dbReference type="InterPro" id="IPR041881">
    <property type="entry name" value="PqqD_sf"/>
</dbReference>
<comment type="subunit">
    <text evidence="2">Monomer. Interacts with PqqE.</text>
</comment>
<dbReference type="RefSeq" id="WP_340342981.1">
    <property type="nucleotide sequence ID" value="NZ_JBBKZT010000006.1"/>
</dbReference>
<evidence type="ECO:0000313" key="5">
    <source>
        <dbReference type="Proteomes" id="UP001385892"/>
    </source>
</evidence>
<proteinExistence type="predicted"/>
<keyword evidence="3" id="KW-0884">PQQ biosynthesis</keyword>